<feature type="binding site" evidence="6">
    <location>
        <position position="253"/>
    </location>
    <ligand>
        <name>substrate</name>
    </ligand>
</feature>
<gene>
    <name evidence="6" type="primary">prpB</name>
    <name evidence="8" type="ORF">RO07_24295</name>
</gene>
<evidence type="ECO:0000313" key="9">
    <source>
        <dbReference type="Proteomes" id="UP000035086"/>
    </source>
</evidence>
<dbReference type="NCBIfam" id="TIGR02317">
    <property type="entry name" value="prpB"/>
    <property type="match status" value="1"/>
</dbReference>
<dbReference type="HAMAP" id="MF_01939">
    <property type="entry name" value="PrpB"/>
    <property type="match status" value="1"/>
</dbReference>
<dbReference type="EC" id="4.1.3.30" evidence="6"/>
<evidence type="ECO:0000256" key="4">
    <source>
        <dbReference type="ARBA" id="ARBA00022842"/>
    </source>
</evidence>
<evidence type="ECO:0000256" key="6">
    <source>
        <dbReference type="HAMAP-Rule" id="MF_01939"/>
    </source>
</evidence>
<comment type="function">
    <text evidence="7">Catalyzes the thermodynamically favored C-C bond cleavage of (2R,3S)-2-methylisocitrate to yield pyruvate and succinate.</text>
</comment>
<dbReference type="EMBL" id="CP010310">
    <property type="protein sequence ID" value="AJC23618.2"/>
    <property type="molecule type" value="Genomic_DNA"/>
</dbReference>
<proteinExistence type="inferred from homology"/>
<feature type="binding site" evidence="6">
    <location>
        <begin position="57"/>
        <end position="59"/>
    </location>
    <ligand>
        <name>substrate</name>
    </ligand>
</feature>
<feature type="binding site" evidence="6">
    <location>
        <position position="99"/>
    </location>
    <ligand>
        <name>Mg(2+)</name>
        <dbReference type="ChEBI" id="CHEBI:18420"/>
    </ligand>
</feature>
<dbReference type="NCBIfam" id="NF008455">
    <property type="entry name" value="PRK11320.1"/>
    <property type="match status" value="1"/>
</dbReference>
<dbReference type="Proteomes" id="UP000035086">
    <property type="component" value="Chromosome"/>
</dbReference>
<comment type="catalytic activity">
    <reaction evidence="6 7">
        <text>(2S,3R)-3-hydroxybutane-1,2,3-tricarboxylate = pyruvate + succinate</text>
        <dbReference type="Rhea" id="RHEA:16809"/>
        <dbReference type="ChEBI" id="CHEBI:15361"/>
        <dbReference type="ChEBI" id="CHEBI:30031"/>
        <dbReference type="ChEBI" id="CHEBI:57429"/>
        <dbReference type="EC" id="4.1.3.30"/>
    </reaction>
</comment>
<comment type="pathway">
    <text evidence="6 7">Organic acid metabolism; propanoate degradation.</text>
</comment>
<feature type="binding site" evidence="6">
    <location>
        <position position="200"/>
    </location>
    <ligand>
        <name>substrate</name>
    </ligand>
</feature>
<keyword evidence="3 6" id="KW-0479">Metal-binding</keyword>
<dbReference type="SUPFAM" id="SSF51621">
    <property type="entry name" value="Phosphoenolpyruvate/pyruvate domain"/>
    <property type="match status" value="1"/>
</dbReference>
<comment type="cofactor">
    <cofactor evidence="1 6">
        <name>Mg(2+)</name>
        <dbReference type="ChEBI" id="CHEBI:18420"/>
    </cofactor>
</comment>
<protein>
    <recommendedName>
        <fullName evidence="6">2-methylisocitrate lyase</fullName>
        <shortName evidence="6">2-MIC</shortName>
        <shortName evidence="6">MICL</shortName>
        <ecNumber evidence="6">4.1.3.30</ecNumber>
    </recommendedName>
    <alternativeName>
        <fullName evidence="6">(2R,3S)-2-methylisocitrate lyase</fullName>
    </alternativeName>
</protein>
<accession>A0ABM5S750</accession>
<keyword evidence="4 6" id="KW-0460">Magnesium</keyword>
<evidence type="ECO:0000256" key="1">
    <source>
        <dbReference type="ARBA" id="ARBA00001946"/>
    </source>
</evidence>
<feature type="binding site" evidence="6">
    <location>
        <position position="282"/>
    </location>
    <ligand>
        <name>substrate</name>
    </ligand>
</feature>
<evidence type="ECO:0000256" key="2">
    <source>
        <dbReference type="ARBA" id="ARBA00009282"/>
    </source>
</evidence>
<reference evidence="8" key="1">
    <citation type="submission" date="2016-11" db="EMBL/GenBank/DDBJ databases">
        <title>Complete Genome Sequencing of Pandoraea pulmonicola DSM 16583.</title>
        <authorList>
            <person name="Chan K.-G."/>
        </authorList>
    </citation>
    <scope>NUCLEOTIDE SEQUENCE</scope>
    <source>
        <strain evidence="8">DSM 16583</strain>
    </source>
</reference>
<feature type="binding site" evidence="6">
    <location>
        <begin position="222"/>
        <end position="224"/>
    </location>
    <ligand>
        <name>substrate</name>
    </ligand>
</feature>
<dbReference type="InterPro" id="IPR015813">
    <property type="entry name" value="Pyrv/PenolPyrv_kinase-like_dom"/>
</dbReference>
<dbReference type="PROSITE" id="PS00161">
    <property type="entry name" value="ISOCITRATE_LYASE"/>
    <property type="match status" value="1"/>
</dbReference>
<organism evidence="8 9">
    <name type="scientific">Pandoraea pulmonicola</name>
    <dbReference type="NCBI Taxonomy" id="93221"/>
    <lineage>
        <taxon>Bacteria</taxon>
        <taxon>Pseudomonadati</taxon>
        <taxon>Pseudomonadota</taxon>
        <taxon>Betaproteobacteria</taxon>
        <taxon>Burkholderiales</taxon>
        <taxon>Burkholderiaceae</taxon>
        <taxon>Pandoraea</taxon>
    </lineage>
</organism>
<dbReference type="PANTHER" id="PTHR42905:SF5">
    <property type="entry name" value="CARBOXYVINYL-CARBOXYPHOSPHONATE PHOSPHORYLMUTASE, CHLOROPLASTIC"/>
    <property type="match status" value="1"/>
</dbReference>
<dbReference type="Pfam" id="PF13714">
    <property type="entry name" value="PEP_mutase"/>
    <property type="match status" value="1"/>
</dbReference>
<dbReference type="InterPro" id="IPR040442">
    <property type="entry name" value="Pyrv_kinase-like_dom_sf"/>
</dbReference>
<dbReference type="Gene3D" id="3.20.20.60">
    <property type="entry name" value="Phosphoenolpyruvate-binding domains"/>
    <property type="match status" value="1"/>
</dbReference>
<evidence type="ECO:0000256" key="7">
    <source>
        <dbReference type="RuleBase" id="RU361121"/>
    </source>
</evidence>
<dbReference type="RefSeq" id="WP_052267378.1">
    <property type="nucleotide sequence ID" value="NZ_UGSJ01000001.1"/>
</dbReference>
<dbReference type="InterPro" id="IPR012695">
    <property type="entry name" value="PrpB"/>
</dbReference>
<evidence type="ECO:0000256" key="5">
    <source>
        <dbReference type="ARBA" id="ARBA00023239"/>
    </source>
</evidence>
<feature type="binding site" evidence="6">
    <location>
        <position position="170"/>
    </location>
    <ligand>
        <name>substrate</name>
    </ligand>
</feature>
<dbReference type="PANTHER" id="PTHR42905">
    <property type="entry name" value="PHOSPHOENOLPYRUVATE CARBOXYLASE"/>
    <property type="match status" value="1"/>
</dbReference>
<name>A0ABM5S750_PANPU</name>
<feature type="binding site" evidence="6">
    <location>
        <position position="97"/>
    </location>
    <ligand>
        <name>Mg(2+)</name>
        <dbReference type="ChEBI" id="CHEBI:18420"/>
    </ligand>
</feature>
<comment type="similarity">
    <text evidence="2 6 7">Belongs to the isocitrate lyase/PEP mutase superfamily. Methylisocitrate lyase family.</text>
</comment>
<keyword evidence="5 6" id="KW-0456">Lyase</keyword>
<dbReference type="CDD" id="cd00377">
    <property type="entry name" value="ICL_PEPM"/>
    <property type="match status" value="1"/>
</dbReference>
<evidence type="ECO:0000313" key="8">
    <source>
        <dbReference type="EMBL" id="AJC23618.2"/>
    </source>
</evidence>
<dbReference type="GO" id="GO:0016829">
    <property type="term" value="F:lyase activity"/>
    <property type="evidence" value="ECO:0007669"/>
    <property type="project" value="UniProtKB-KW"/>
</dbReference>
<comment type="subunit">
    <text evidence="6">Homotetramer; dimer of dimers.</text>
</comment>
<keyword evidence="9" id="KW-1185">Reference proteome</keyword>
<dbReference type="InterPro" id="IPR018523">
    <property type="entry name" value="Isocitrate_lyase_ph_CS"/>
</dbReference>
<feature type="binding site" evidence="6">
    <location>
        <begin position="135"/>
        <end position="136"/>
    </location>
    <ligand>
        <name>substrate</name>
    </ligand>
</feature>
<evidence type="ECO:0000256" key="3">
    <source>
        <dbReference type="ARBA" id="ARBA00022723"/>
    </source>
</evidence>
<comment type="function">
    <text evidence="6">Involved in the catabolism of short chain fatty acids (SCFA) via the 2-methylcitrate cycle (propionate degradation route). Catalyzes the thermodynamically favored C-C bond cleavage of (2R,3S)-2-methylisocitrate to yield pyruvate and succinate via an alpha-carboxy-carbanion intermediate.</text>
</comment>
<dbReference type="InterPro" id="IPR039556">
    <property type="entry name" value="ICL/PEPM"/>
</dbReference>
<sequence length="306" mass="32988">MHLIHDRGTQVTHTIRSAGAAFREAVKTEQPLQVVGAINANHALLAKAAGFKAIYLSGGGVAAGSLGLPDLGISTLDDVLTDVRRITDVCDLPLLVDVDTGFGPSAFNIARTVQSLIKFGAGAMHIEDQVGAKRCGHRPGKAIVSQQEMVDRIKAAVDARTDENFVIMARTDALAVEGLQAAIDRACACVEAGADMIFPEAMTELPMYRQFSDAVKVPVLANITEFGSTPLFTVEELKSVQVGLVLYPLSAFRAMNKAAENVYHTIRRDGTQKAVLDTMQTRAELYESIGYHAYEQKLDALFAQQK</sequence>